<dbReference type="AlphaFoldDB" id="A0A5B8IJA8"/>
<dbReference type="EMBL" id="CP102487">
    <property type="protein sequence ID" value="UUX58452.1"/>
    <property type="molecule type" value="Genomic_DNA"/>
</dbReference>
<protein>
    <submittedName>
        <fullName evidence="2">Cobalamin biosynthesis protein CobW</fullName>
    </submittedName>
    <submittedName>
        <fullName evidence="3">GTP-binding protein</fullName>
    </submittedName>
</protein>
<dbReference type="EMBL" id="CP042260">
    <property type="protein sequence ID" value="QDY66352.1"/>
    <property type="molecule type" value="Genomic_DNA"/>
</dbReference>
<organism evidence="3 5">
    <name type="scientific">Glutamicibacter halophytocola</name>
    <dbReference type="NCBI Taxonomy" id="1933880"/>
    <lineage>
        <taxon>Bacteria</taxon>
        <taxon>Bacillati</taxon>
        <taxon>Actinomycetota</taxon>
        <taxon>Actinomycetes</taxon>
        <taxon>Micrococcales</taxon>
        <taxon>Micrococcaceae</taxon>
        <taxon>Glutamicibacter</taxon>
    </lineage>
</organism>
<reference evidence="2 4" key="1">
    <citation type="submission" date="2019-07" db="EMBL/GenBank/DDBJ databases">
        <title>Complete Genome Sequence of drought tolerant Plant Growth-Promoting Rhizobacterium Glutamicibacter halophytocola DR408.</title>
        <authorList>
            <person name="Nishu S.D."/>
            <person name="Lee T.K."/>
        </authorList>
    </citation>
    <scope>NUCLEOTIDE SEQUENCE [LARGE SCALE GENOMIC DNA]</scope>
    <source>
        <strain evidence="2 4">DR408</strain>
    </source>
</reference>
<evidence type="ECO:0000313" key="2">
    <source>
        <dbReference type="EMBL" id="QDY66352.1"/>
    </source>
</evidence>
<dbReference type="InterPro" id="IPR011629">
    <property type="entry name" value="CobW-like_C"/>
</dbReference>
<evidence type="ECO:0000313" key="5">
    <source>
        <dbReference type="Proteomes" id="UP001060018"/>
    </source>
</evidence>
<name>A0A5B8IJA8_9MICC</name>
<feature type="domain" description="CobW C-terminal" evidence="1">
    <location>
        <begin position="247"/>
        <end position="331"/>
    </location>
</feature>
<dbReference type="SUPFAM" id="SSF90002">
    <property type="entry name" value="Hypothetical protein YjiA, C-terminal domain"/>
    <property type="match status" value="1"/>
</dbReference>
<evidence type="ECO:0000313" key="4">
    <source>
        <dbReference type="Proteomes" id="UP000320717"/>
    </source>
</evidence>
<dbReference type="RefSeq" id="WP_146276329.1">
    <property type="nucleotide sequence ID" value="NZ_CP042260.1"/>
</dbReference>
<proteinExistence type="predicted"/>
<sequence>MKVIVLSSLDTSCRDAGLKHLLGHHPQAVVLSYDFVEGNRLVRTVSGNASAEYGEAVLEHPCIGCAVKYEIFPAIQRLAPRHADATMLLGLPATWHSGSVLETLAEKLELAGISVGSNVLSLDPVELEDQMWDRHTLWESGFSSMQQDQRTPGEYFFTELMQADTLIPVEGMQTQLLEAPDSPRRDGGKDFIAGLELAQHLAPHAALCRHGSELGSFSYEAVQWRTRAGHVPMARHLAPSGRAPLHLHAERPLHPQRFREALSELAASCTCLRGRLWVASALSERVAIGGAGPRIWMENTGSWSTEIAASELMLYGSEHEAGQIAKIFENCQVTEDELQDLLTTAPAPGNNPDLQGGE</sequence>
<dbReference type="Pfam" id="PF07683">
    <property type="entry name" value="CobW_C"/>
    <property type="match status" value="1"/>
</dbReference>
<dbReference type="Proteomes" id="UP000320717">
    <property type="component" value="Chromosome"/>
</dbReference>
<evidence type="ECO:0000313" key="3">
    <source>
        <dbReference type="EMBL" id="UUX58452.1"/>
    </source>
</evidence>
<evidence type="ECO:0000259" key="1">
    <source>
        <dbReference type="Pfam" id="PF07683"/>
    </source>
</evidence>
<dbReference type="OrthoDB" id="9808822at2"/>
<dbReference type="Proteomes" id="UP001060018">
    <property type="component" value="Chromosome"/>
</dbReference>
<keyword evidence="4" id="KW-1185">Reference proteome</keyword>
<gene>
    <name evidence="2" type="ORF">FQA45_08480</name>
    <name evidence="3" type="ORF">NUH22_14295</name>
</gene>
<accession>A0A5B8IJA8</accession>
<reference evidence="3" key="2">
    <citation type="journal article" date="2022" name="Pest Manag. Sci.">
        <title>Glutamicibacter halophytocola-mediated host fitness of potato tuber moth on Solanaceae crops.</title>
        <authorList>
            <person name="Wang W."/>
            <person name="Xiao G."/>
            <person name="Du G."/>
            <person name="Chang L."/>
            <person name="Yang Y."/>
            <person name="Ye J."/>
            <person name="Chen B."/>
        </authorList>
    </citation>
    <scope>NUCLEOTIDE SEQUENCE</scope>
    <source>
        <strain evidence="3">S2</strain>
    </source>
</reference>